<keyword evidence="2" id="KW-1185">Reference proteome</keyword>
<name>A0ACB9YXH6_9PEZI</name>
<comment type="caution">
    <text evidence="1">The sequence shown here is derived from an EMBL/GenBank/DDBJ whole genome shotgun (WGS) entry which is preliminary data.</text>
</comment>
<accession>A0ACB9YXH6</accession>
<reference evidence="1 2" key="1">
    <citation type="journal article" date="2022" name="New Phytol.">
        <title>Ecological generalism drives hyperdiversity of secondary metabolite gene clusters in xylarialean endophytes.</title>
        <authorList>
            <person name="Franco M.E.E."/>
            <person name="Wisecaver J.H."/>
            <person name="Arnold A.E."/>
            <person name="Ju Y.M."/>
            <person name="Slot J.C."/>
            <person name="Ahrendt S."/>
            <person name="Moore L.P."/>
            <person name="Eastman K.E."/>
            <person name="Scott K."/>
            <person name="Konkel Z."/>
            <person name="Mondo S.J."/>
            <person name="Kuo A."/>
            <person name="Hayes R.D."/>
            <person name="Haridas S."/>
            <person name="Andreopoulos B."/>
            <person name="Riley R."/>
            <person name="LaButti K."/>
            <person name="Pangilinan J."/>
            <person name="Lipzen A."/>
            <person name="Amirebrahimi M."/>
            <person name="Yan J."/>
            <person name="Adam C."/>
            <person name="Keymanesh K."/>
            <person name="Ng V."/>
            <person name="Louie K."/>
            <person name="Northen T."/>
            <person name="Drula E."/>
            <person name="Henrissat B."/>
            <person name="Hsieh H.M."/>
            <person name="Youens-Clark K."/>
            <person name="Lutzoni F."/>
            <person name="Miadlikowska J."/>
            <person name="Eastwood D.C."/>
            <person name="Hamelin R.C."/>
            <person name="Grigoriev I.V."/>
            <person name="U'Ren J.M."/>
        </authorList>
    </citation>
    <scope>NUCLEOTIDE SEQUENCE [LARGE SCALE GENOMIC DNA]</scope>
    <source>
        <strain evidence="1 2">CBS 119005</strain>
    </source>
</reference>
<organism evidence="1 2">
    <name type="scientific">Hypoxylon rubiginosum</name>
    <dbReference type="NCBI Taxonomy" id="110542"/>
    <lineage>
        <taxon>Eukaryota</taxon>
        <taxon>Fungi</taxon>
        <taxon>Dikarya</taxon>
        <taxon>Ascomycota</taxon>
        <taxon>Pezizomycotina</taxon>
        <taxon>Sordariomycetes</taxon>
        <taxon>Xylariomycetidae</taxon>
        <taxon>Xylariales</taxon>
        <taxon>Hypoxylaceae</taxon>
        <taxon>Hypoxylon</taxon>
    </lineage>
</organism>
<protein>
    <submittedName>
        <fullName evidence="1">Uncharacterized protein</fullName>
    </submittedName>
</protein>
<evidence type="ECO:0000313" key="1">
    <source>
        <dbReference type="EMBL" id="KAI4864171.1"/>
    </source>
</evidence>
<dbReference type="Proteomes" id="UP001497700">
    <property type="component" value="Unassembled WGS sequence"/>
</dbReference>
<proteinExistence type="predicted"/>
<sequence>MSSSKAGSNMKSEDLTDYNTVQLQQIYPQLETNVASTVAKVDIIAVHGLAPPDKDSLDTWRTPSGPAGRLWLRDDLPRFLPESRIFLYKYNATVVYGQDRDTFVGKANEFLEQIRIERDEVESRPIIFLGHGMGGVFIKQALINAQNNPKYTPIKNAASGLAFFATPHSGEVGMLAAKMATAVGFKKGNNVVKVLKNGTMFPDSMDEAWRHQVLDYNIVSFWGASDNVVPRGSAHLNLPGNRENIVKLEADHSGVCKFGESQTDQDNLKLVRVNLQDLYKATRTCNKHLLTHYIPLARNDRFTGRDDILDELEEKLFVGRECQRLVVFGLGGVDKTQLALQFAYWVKDNQPEYSVFWVPALSTRIKILMTNYN</sequence>
<dbReference type="EMBL" id="MU393490">
    <property type="protein sequence ID" value="KAI4864171.1"/>
    <property type="molecule type" value="Genomic_DNA"/>
</dbReference>
<evidence type="ECO:0000313" key="2">
    <source>
        <dbReference type="Proteomes" id="UP001497700"/>
    </source>
</evidence>
<gene>
    <name evidence="1" type="ORF">F4820DRAFT_449256</name>
</gene>